<dbReference type="PANTHER" id="PTHR35794:SF2">
    <property type="entry name" value="CELL DIVISION PROTEIN DIVIVA"/>
    <property type="match status" value="1"/>
</dbReference>
<dbReference type="NCBIfam" id="TIGR03544">
    <property type="entry name" value="DivI1A_domain"/>
    <property type="match status" value="1"/>
</dbReference>
<proteinExistence type="inferred from homology"/>
<evidence type="ECO:0000256" key="7">
    <source>
        <dbReference type="SAM" id="Coils"/>
    </source>
</evidence>
<evidence type="ECO:0000313" key="8">
    <source>
        <dbReference type="EMBL" id="BAH06145.1"/>
    </source>
</evidence>
<evidence type="ECO:0000256" key="1">
    <source>
        <dbReference type="ARBA" id="ARBA00004496"/>
    </source>
</evidence>
<sequence>MLSMLITAGEITNKEFKKSLRGYNIDEVDEFLDKIAESYEAMCKENSLLKEKLQLMEDKVNHYNKMENTIKGTLLLAQNTSEQVKENAKKESECILKNANDTAQKIIDKAHSDVIQINDEFERVKQEFSKFRTKFRSFVKTQLEMFDDMEKDFVKNYDIGYEVDEIPEEDVQVKSIEKVEPKGIEFSPSLRENNLNKEEYVEPIDKDDVYVDKYDTKEIGDIKDEIFTEEDELEEIKNFFVRG</sequence>
<evidence type="ECO:0008006" key="10">
    <source>
        <dbReference type="Google" id="ProtNLM"/>
    </source>
</evidence>
<comment type="subcellular location">
    <subcellularLocation>
        <location evidence="1">Cytoplasm</location>
    </subcellularLocation>
</comment>
<dbReference type="Pfam" id="PF05103">
    <property type="entry name" value="DivIVA"/>
    <property type="match status" value="1"/>
</dbReference>
<dbReference type="InterPro" id="IPR007793">
    <property type="entry name" value="DivIVA_fam"/>
</dbReference>
<accession>B9E0X0</accession>
<evidence type="ECO:0000256" key="2">
    <source>
        <dbReference type="ARBA" id="ARBA00009008"/>
    </source>
</evidence>
<keyword evidence="6" id="KW-0131">Cell cycle</keyword>
<comment type="similarity">
    <text evidence="2">Belongs to the DivIVA family.</text>
</comment>
<evidence type="ECO:0000256" key="5">
    <source>
        <dbReference type="ARBA" id="ARBA00023054"/>
    </source>
</evidence>
<keyword evidence="4" id="KW-0132">Cell division</keyword>
<reference evidence="9" key="1">
    <citation type="submission" date="2005-09" db="EMBL/GenBank/DDBJ databases">
        <title>Complete genome sequence of Clostridium kluyveri and comparative genomics of Clostridia species.</title>
        <authorList>
            <person name="Inui M."/>
            <person name="Nonaka H."/>
            <person name="Shinoda Y."/>
            <person name="Ikenaga Y."/>
            <person name="Abe M."/>
            <person name="Naito K."/>
            <person name="Vertes A.A."/>
            <person name="Yukawa H."/>
        </authorList>
    </citation>
    <scope>NUCLEOTIDE SEQUENCE [LARGE SCALE GENOMIC DNA]</scope>
    <source>
        <strain evidence="9">NBRC 12016</strain>
    </source>
</reference>
<protein>
    <recommendedName>
        <fullName evidence="10">Cell division protein DivIVA</fullName>
    </recommendedName>
</protein>
<dbReference type="AlphaFoldDB" id="B9E0X0"/>
<organism evidence="8 9">
    <name type="scientific">Clostridium kluyveri (strain NBRC 12016)</name>
    <dbReference type="NCBI Taxonomy" id="583346"/>
    <lineage>
        <taxon>Bacteria</taxon>
        <taxon>Bacillati</taxon>
        <taxon>Bacillota</taxon>
        <taxon>Clostridia</taxon>
        <taxon>Eubacteriales</taxon>
        <taxon>Clostridiaceae</taxon>
        <taxon>Clostridium</taxon>
    </lineage>
</organism>
<keyword evidence="3" id="KW-0963">Cytoplasm</keyword>
<dbReference type="Gene3D" id="6.10.250.660">
    <property type="match status" value="1"/>
</dbReference>
<dbReference type="EMBL" id="AP009049">
    <property type="protein sequence ID" value="BAH06145.1"/>
    <property type="molecule type" value="Genomic_DNA"/>
</dbReference>
<evidence type="ECO:0000256" key="4">
    <source>
        <dbReference type="ARBA" id="ARBA00022618"/>
    </source>
</evidence>
<name>B9E0X0_CLOK1</name>
<feature type="coiled-coil region" evidence="7">
    <location>
        <begin position="39"/>
        <end position="66"/>
    </location>
</feature>
<dbReference type="KEGG" id="ckr:CKR_1094"/>
<evidence type="ECO:0000313" key="9">
    <source>
        <dbReference type="Proteomes" id="UP000007969"/>
    </source>
</evidence>
<dbReference type="InterPro" id="IPR019933">
    <property type="entry name" value="DivIVA_domain"/>
</dbReference>
<dbReference type="GO" id="GO:0051301">
    <property type="term" value="P:cell division"/>
    <property type="evidence" value="ECO:0007669"/>
    <property type="project" value="UniProtKB-KW"/>
</dbReference>
<gene>
    <name evidence="8" type="ordered locus">CKR_1094</name>
</gene>
<dbReference type="PANTHER" id="PTHR35794">
    <property type="entry name" value="CELL DIVISION PROTEIN DIVIVA"/>
    <property type="match status" value="1"/>
</dbReference>
<dbReference type="HOGENOM" id="CLU_076854_3_1_9"/>
<evidence type="ECO:0000256" key="6">
    <source>
        <dbReference type="ARBA" id="ARBA00023306"/>
    </source>
</evidence>
<dbReference type="GO" id="GO:0005737">
    <property type="term" value="C:cytoplasm"/>
    <property type="evidence" value="ECO:0007669"/>
    <property type="project" value="UniProtKB-SubCell"/>
</dbReference>
<dbReference type="Proteomes" id="UP000007969">
    <property type="component" value="Chromosome"/>
</dbReference>
<keyword evidence="5 7" id="KW-0175">Coiled coil</keyword>
<evidence type="ECO:0000256" key="3">
    <source>
        <dbReference type="ARBA" id="ARBA00022490"/>
    </source>
</evidence>